<dbReference type="OrthoDB" id="7700931at2759"/>
<evidence type="ECO:0000259" key="1">
    <source>
        <dbReference type="PROSITE" id="PS50213"/>
    </source>
</evidence>
<dbReference type="Proteomes" id="UP000799539">
    <property type="component" value="Unassembled WGS sequence"/>
</dbReference>
<protein>
    <recommendedName>
        <fullName evidence="1">FAS1 domain-containing protein</fullName>
    </recommendedName>
</protein>
<sequence>MKFSSVLPLAVAASAFVLPPEEVLSELKIEDHHLETKVDQWLDEASSTKDEFLSSVKKYLGEVSETTKDAWKEISETGKSVLDQALEKAQNTAESLGSTLEGAADDFQSYIDDSELFTGFAGGHHGKPKHPPHHHEPNETIYQLIAGSKYTTKLAKLISQYDDLVDALNSTSANFTVFAPTDRAFEKIPDHAPKPSKEQLKAILSYHVVPDVYSAARVLVTHTAPTLLKGQHLSSQPEPQRIAFKLGLRGLTVNFYSRIVAINIFGTNGVIHGVDSLILPPPNTITLVDLFPGEFSTLELGLGKTGLLDTLNTTHHAGGTLFAPSNWAFQKLGPKINAFLFSTYGRKYLKALLEYHVVPGNTLYSDAYYKAKDDKDAASNSDIPKGLFHVDLPTLLKDRNLSVDIARYGGFISIKINGFATVAVQDGIADDGVIQVTRDVLIPPKQLGGAEVEHWDGSELTVEDLKERLEPFVAKTDL</sequence>
<dbReference type="InterPro" id="IPR050904">
    <property type="entry name" value="Adhesion/Biosynth-related"/>
</dbReference>
<accession>A0A6A6FFH4</accession>
<evidence type="ECO:0000313" key="2">
    <source>
        <dbReference type="EMBL" id="KAF2212152.1"/>
    </source>
</evidence>
<dbReference type="InterPro" id="IPR000782">
    <property type="entry name" value="FAS1_domain"/>
</dbReference>
<dbReference type="Gene3D" id="2.30.180.10">
    <property type="entry name" value="FAS1 domain"/>
    <property type="match status" value="2"/>
</dbReference>
<gene>
    <name evidence="2" type="ORF">CERZMDRAFT_106088</name>
</gene>
<organism evidence="2 3">
    <name type="scientific">Cercospora zeae-maydis SCOH1-5</name>
    <dbReference type="NCBI Taxonomy" id="717836"/>
    <lineage>
        <taxon>Eukaryota</taxon>
        <taxon>Fungi</taxon>
        <taxon>Dikarya</taxon>
        <taxon>Ascomycota</taxon>
        <taxon>Pezizomycotina</taxon>
        <taxon>Dothideomycetes</taxon>
        <taxon>Dothideomycetidae</taxon>
        <taxon>Mycosphaerellales</taxon>
        <taxon>Mycosphaerellaceae</taxon>
        <taxon>Cercospora</taxon>
    </lineage>
</organism>
<dbReference type="PROSITE" id="PS50213">
    <property type="entry name" value="FAS1"/>
    <property type="match status" value="2"/>
</dbReference>
<dbReference type="SMART" id="SM00554">
    <property type="entry name" value="FAS1"/>
    <property type="match status" value="2"/>
</dbReference>
<reference evidence="2" key="1">
    <citation type="journal article" date="2020" name="Stud. Mycol.">
        <title>101 Dothideomycetes genomes: a test case for predicting lifestyles and emergence of pathogens.</title>
        <authorList>
            <person name="Haridas S."/>
            <person name="Albert R."/>
            <person name="Binder M."/>
            <person name="Bloem J."/>
            <person name="Labutti K."/>
            <person name="Salamov A."/>
            <person name="Andreopoulos B."/>
            <person name="Baker S."/>
            <person name="Barry K."/>
            <person name="Bills G."/>
            <person name="Bluhm B."/>
            <person name="Cannon C."/>
            <person name="Castanera R."/>
            <person name="Culley D."/>
            <person name="Daum C."/>
            <person name="Ezra D."/>
            <person name="Gonzalez J."/>
            <person name="Henrissat B."/>
            <person name="Kuo A."/>
            <person name="Liang C."/>
            <person name="Lipzen A."/>
            <person name="Lutzoni F."/>
            <person name="Magnuson J."/>
            <person name="Mondo S."/>
            <person name="Nolan M."/>
            <person name="Ohm R."/>
            <person name="Pangilinan J."/>
            <person name="Park H.-J."/>
            <person name="Ramirez L."/>
            <person name="Alfaro M."/>
            <person name="Sun H."/>
            <person name="Tritt A."/>
            <person name="Yoshinaga Y."/>
            <person name="Zwiers L.-H."/>
            <person name="Turgeon B."/>
            <person name="Goodwin S."/>
            <person name="Spatafora J."/>
            <person name="Crous P."/>
            <person name="Grigoriev I."/>
        </authorList>
    </citation>
    <scope>NUCLEOTIDE SEQUENCE</scope>
    <source>
        <strain evidence="2">SCOH1-5</strain>
    </source>
</reference>
<dbReference type="InterPro" id="IPR036378">
    <property type="entry name" value="FAS1_dom_sf"/>
</dbReference>
<dbReference type="EMBL" id="ML992673">
    <property type="protein sequence ID" value="KAF2212152.1"/>
    <property type="molecule type" value="Genomic_DNA"/>
</dbReference>
<dbReference type="Pfam" id="PF02469">
    <property type="entry name" value="Fasciclin"/>
    <property type="match status" value="2"/>
</dbReference>
<feature type="domain" description="FAS1" evidence="1">
    <location>
        <begin position="282"/>
        <end position="441"/>
    </location>
</feature>
<feature type="domain" description="FAS1" evidence="1">
    <location>
        <begin position="138"/>
        <end position="278"/>
    </location>
</feature>
<keyword evidence="3" id="KW-1185">Reference proteome</keyword>
<dbReference type="SUPFAM" id="SSF82153">
    <property type="entry name" value="FAS1 domain"/>
    <property type="match status" value="2"/>
</dbReference>
<dbReference type="Gene3D" id="1.20.120.20">
    <property type="entry name" value="Apolipoprotein"/>
    <property type="match status" value="1"/>
</dbReference>
<name>A0A6A6FFH4_9PEZI</name>
<dbReference type="AlphaFoldDB" id="A0A6A6FFH4"/>
<dbReference type="PANTHER" id="PTHR10900:SF125">
    <property type="entry name" value="FAS1 DOMAIN-CONTAINING PROTEIN YLR001C"/>
    <property type="match status" value="1"/>
</dbReference>
<dbReference type="PANTHER" id="PTHR10900">
    <property type="entry name" value="PERIOSTIN-RELATED"/>
    <property type="match status" value="1"/>
</dbReference>
<evidence type="ECO:0000313" key="3">
    <source>
        <dbReference type="Proteomes" id="UP000799539"/>
    </source>
</evidence>
<proteinExistence type="predicted"/>